<protein>
    <recommendedName>
        <fullName evidence="9">MFS transporter</fullName>
    </recommendedName>
</protein>
<feature type="transmembrane region" description="Helical" evidence="6">
    <location>
        <begin position="92"/>
        <end position="115"/>
    </location>
</feature>
<proteinExistence type="predicted"/>
<evidence type="ECO:0000256" key="5">
    <source>
        <dbReference type="ARBA" id="ARBA00023136"/>
    </source>
</evidence>
<accession>A0A1Y1RNV4</accession>
<feature type="transmembrane region" description="Helical" evidence="6">
    <location>
        <begin position="37"/>
        <end position="61"/>
    </location>
</feature>
<evidence type="ECO:0000313" key="7">
    <source>
        <dbReference type="EMBL" id="ORC15792.1"/>
    </source>
</evidence>
<dbReference type="PANTHER" id="PTHR23513:SF6">
    <property type="entry name" value="MAJOR FACILITATOR SUPERFAMILY ASSOCIATED DOMAIN-CONTAINING PROTEIN"/>
    <property type="match status" value="1"/>
</dbReference>
<evidence type="ECO:0000256" key="6">
    <source>
        <dbReference type="SAM" id="Phobius"/>
    </source>
</evidence>
<keyword evidence="3 6" id="KW-0812">Transmembrane</keyword>
<feature type="transmembrane region" description="Helical" evidence="6">
    <location>
        <begin position="127"/>
        <end position="151"/>
    </location>
</feature>
<dbReference type="PANTHER" id="PTHR23513">
    <property type="entry name" value="INTEGRAL MEMBRANE EFFLUX PROTEIN-RELATED"/>
    <property type="match status" value="1"/>
</dbReference>
<feature type="transmembrane region" description="Helical" evidence="6">
    <location>
        <begin position="371"/>
        <end position="392"/>
    </location>
</feature>
<dbReference type="SUPFAM" id="SSF103473">
    <property type="entry name" value="MFS general substrate transporter"/>
    <property type="match status" value="1"/>
</dbReference>
<feature type="transmembrane region" description="Helical" evidence="6">
    <location>
        <begin position="341"/>
        <end position="365"/>
    </location>
</feature>
<dbReference type="InterPro" id="IPR036259">
    <property type="entry name" value="MFS_trans_sf"/>
</dbReference>
<dbReference type="Gene3D" id="1.20.1250.20">
    <property type="entry name" value="MFS general substrate transporter like domains"/>
    <property type="match status" value="1"/>
</dbReference>
<feature type="transmembrane region" description="Helical" evidence="6">
    <location>
        <begin position="303"/>
        <end position="320"/>
    </location>
</feature>
<dbReference type="GO" id="GO:0022857">
    <property type="term" value="F:transmembrane transporter activity"/>
    <property type="evidence" value="ECO:0007669"/>
    <property type="project" value="InterPro"/>
</dbReference>
<keyword evidence="2" id="KW-1003">Cell membrane</keyword>
<dbReference type="RefSeq" id="WP_083093030.1">
    <property type="nucleotide sequence ID" value="NZ_LXWF01000042.1"/>
</dbReference>
<dbReference type="OrthoDB" id="4024426at2"/>
<name>A0A1Y1RNV4_9MICC</name>
<comment type="caution">
    <text evidence="7">The sequence shown here is derived from an EMBL/GenBank/DDBJ whole genome shotgun (WGS) entry which is preliminary data.</text>
</comment>
<evidence type="ECO:0008006" key="9">
    <source>
        <dbReference type="Google" id="ProtNLM"/>
    </source>
</evidence>
<dbReference type="Pfam" id="PF07690">
    <property type="entry name" value="MFS_1"/>
    <property type="match status" value="1"/>
</dbReference>
<feature type="transmembrane region" description="Helical" evidence="6">
    <location>
        <begin position="157"/>
        <end position="176"/>
    </location>
</feature>
<keyword evidence="5 6" id="KW-0472">Membrane</keyword>
<evidence type="ECO:0000256" key="2">
    <source>
        <dbReference type="ARBA" id="ARBA00022475"/>
    </source>
</evidence>
<dbReference type="InterPro" id="IPR011701">
    <property type="entry name" value="MFS"/>
</dbReference>
<reference evidence="7 8" key="1">
    <citation type="submission" date="2016-05" db="EMBL/GenBank/DDBJ databases">
        <title>Draft genome sequence of a porcine commensal Rothia nasimurium.</title>
        <authorList>
            <person name="Gaiser R.A."/>
            <person name="Van Baarlen P."/>
            <person name="Wells J.M."/>
        </authorList>
    </citation>
    <scope>NUCLEOTIDE SEQUENCE [LARGE SCALE GENOMIC DNA]</scope>
    <source>
        <strain evidence="7 8">PT-32</strain>
    </source>
</reference>
<gene>
    <name evidence="7" type="ORF">A7979_06290</name>
</gene>
<keyword evidence="8" id="KW-1185">Reference proteome</keyword>
<feature type="transmembrane region" description="Helical" evidence="6">
    <location>
        <begin position="68"/>
        <end position="86"/>
    </location>
</feature>
<sequence>MFGLKTTVKTVIFLDAFASATIYFLLLFRFAQDSSPWGMTAVALVSMLTGAVCAAPLGAWVDRSNLRTLWIGSTSTSAFLTLGLHLTSTPWFWLVLLACITAAEVVSGTVIFKALPKTPGMTQTSASSFLVGMGAVLGVVTPAGAALLYAVAPHACFLLAFALQVPAVLLLLKVAPKGEAPQLKKLSFKDAALGLGALSKSLGLLAYLPVMYLVVIATSAEDLSGLIYLQQVGGDFIDGSFPGIVENPGPAGYAALTAFWSLGLLLGSAIPNRRWFSLPTYQTLIVGGLVISLAILAEGMFPYAPMIAVAFLIGGIGNAVHNVGVRSSVYEQVPEEHTGQVWAMVSVSFTLLAGLGKILGTPYLLGEPQQVVIGCGAIATGAIMLFLVLRLIRIRSR</sequence>
<comment type="subcellular location">
    <subcellularLocation>
        <location evidence="1">Cell membrane</location>
        <topology evidence="1">Multi-pass membrane protein</topology>
    </subcellularLocation>
</comment>
<organism evidence="7 8">
    <name type="scientific">Rothia nasimurium</name>
    <dbReference type="NCBI Taxonomy" id="85336"/>
    <lineage>
        <taxon>Bacteria</taxon>
        <taxon>Bacillati</taxon>
        <taxon>Actinomycetota</taxon>
        <taxon>Actinomycetes</taxon>
        <taxon>Micrococcales</taxon>
        <taxon>Micrococcaceae</taxon>
        <taxon>Rothia</taxon>
    </lineage>
</organism>
<evidence type="ECO:0000256" key="3">
    <source>
        <dbReference type="ARBA" id="ARBA00022692"/>
    </source>
</evidence>
<dbReference type="Proteomes" id="UP000192359">
    <property type="component" value="Unassembled WGS sequence"/>
</dbReference>
<feature type="transmembrane region" description="Helical" evidence="6">
    <location>
        <begin position="278"/>
        <end position="297"/>
    </location>
</feature>
<feature type="transmembrane region" description="Helical" evidence="6">
    <location>
        <begin position="197"/>
        <end position="220"/>
    </location>
</feature>
<keyword evidence="4 6" id="KW-1133">Transmembrane helix</keyword>
<dbReference type="EMBL" id="LXWF01000042">
    <property type="protein sequence ID" value="ORC15792.1"/>
    <property type="molecule type" value="Genomic_DNA"/>
</dbReference>
<dbReference type="GO" id="GO:0005886">
    <property type="term" value="C:plasma membrane"/>
    <property type="evidence" value="ECO:0007669"/>
    <property type="project" value="UniProtKB-SubCell"/>
</dbReference>
<dbReference type="AlphaFoldDB" id="A0A1Y1RNV4"/>
<evidence type="ECO:0000256" key="4">
    <source>
        <dbReference type="ARBA" id="ARBA00022989"/>
    </source>
</evidence>
<feature type="transmembrane region" description="Helical" evidence="6">
    <location>
        <begin position="12"/>
        <end position="31"/>
    </location>
</feature>
<evidence type="ECO:0000256" key="1">
    <source>
        <dbReference type="ARBA" id="ARBA00004651"/>
    </source>
</evidence>
<feature type="transmembrane region" description="Helical" evidence="6">
    <location>
        <begin position="251"/>
        <end position="271"/>
    </location>
</feature>
<evidence type="ECO:0000313" key="8">
    <source>
        <dbReference type="Proteomes" id="UP000192359"/>
    </source>
</evidence>